<proteinExistence type="predicted"/>
<gene>
    <name evidence="1" type="ORF">L2E82_28293</name>
</gene>
<reference evidence="2" key="1">
    <citation type="journal article" date="2022" name="Mol. Ecol. Resour.">
        <title>The genomes of chicory, endive, great burdock and yacon provide insights into Asteraceae palaeo-polyploidization history and plant inulin production.</title>
        <authorList>
            <person name="Fan W."/>
            <person name="Wang S."/>
            <person name="Wang H."/>
            <person name="Wang A."/>
            <person name="Jiang F."/>
            <person name="Liu H."/>
            <person name="Zhao H."/>
            <person name="Xu D."/>
            <person name="Zhang Y."/>
        </authorList>
    </citation>
    <scope>NUCLEOTIDE SEQUENCE [LARGE SCALE GENOMIC DNA]</scope>
    <source>
        <strain evidence="2">cv. Punajuju</strain>
    </source>
</reference>
<protein>
    <submittedName>
        <fullName evidence="1">Uncharacterized protein</fullName>
    </submittedName>
</protein>
<dbReference type="Proteomes" id="UP001055811">
    <property type="component" value="Linkage Group LG05"/>
</dbReference>
<evidence type="ECO:0000313" key="2">
    <source>
        <dbReference type="Proteomes" id="UP001055811"/>
    </source>
</evidence>
<name>A0ACB9CVF8_CICIN</name>
<accession>A0ACB9CVF8</accession>
<keyword evidence="2" id="KW-1185">Reference proteome</keyword>
<sequence length="134" mass="16111">MKNYGNARYKHIFGIKIFIRSIQHCLLYWYQHIEVKFEGNWEKEVVPGHFSVVAVKCEKPKRFVIELRCLTNPGFLRLLKKAGEEYGFKHEGAIVIPCEPQELQMIIQEMRERFELDVYNRRKIGFAYFLSKFY</sequence>
<reference evidence="1 2" key="2">
    <citation type="journal article" date="2022" name="Mol. Ecol. Resour.">
        <title>The genomes of chicory, endive, great burdock and yacon provide insights into Asteraceae paleo-polyploidization history and plant inulin production.</title>
        <authorList>
            <person name="Fan W."/>
            <person name="Wang S."/>
            <person name="Wang H."/>
            <person name="Wang A."/>
            <person name="Jiang F."/>
            <person name="Liu H."/>
            <person name="Zhao H."/>
            <person name="Xu D."/>
            <person name="Zhang Y."/>
        </authorList>
    </citation>
    <scope>NUCLEOTIDE SEQUENCE [LARGE SCALE GENOMIC DNA]</scope>
    <source>
        <strain evidence="2">cv. Punajuju</strain>
        <tissue evidence="1">Leaves</tissue>
    </source>
</reference>
<evidence type="ECO:0000313" key="1">
    <source>
        <dbReference type="EMBL" id="KAI3738270.1"/>
    </source>
</evidence>
<organism evidence="1 2">
    <name type="scientific">Cichorium intybus</name>
    <name type="common">Chicory</name>
    <dbReference type="NCBI Taxonomy" id="13427"/>
    <lineage>
        <taxon>Eukaryota</taxon>
        <taxon>Viridiplantae</taxon>
        <taxon>Streptophyta</taxon>
        <taxon>Embryophyta</taxon>
        <taxon>Tracheophyta</taxon>
        <taxon>Spermatophyta</taxon>
        <taxon>Magnoliopsida</taxon>
        <taxon>eudicotyledons</taxon>
        <taxon>Gunneridae</taxon>
        <taxon>Pentapetalae</taxon>
        <taxon>asterids</taxon>
        <taxon>campanulids</taxon>
        <taxon>Asterales</taxon>
        <taxon>Asteraceae</taxon>
        <taxon>Cichorioideae</taxon>
        <taxon>Cichorieae</taxon>
        <taxon>Cichoriinae</taxon>
        <taxon>Cichorium</taxon>
    </lineage>
</organism>
<comment type="caution">
    <text evidence="1">The sequence shown here is derived from an EMBL/GenBank/DDBJ whole genome shotgun (WGS) entry which is preliminary data.</text>
</comment>
<dbReference type="EMBL" id="CM042013">
    <property type="protein sequence ID" value="KAI3738270.1"/>
    <property type="molecule type" value="Genomic_DNA"/>
</dbReference>